<gene>
    <name evidence="2" type="ORF">COS99_08215</name>
</gene>
<dbReference type="AlphaFoldDB" id="A0A2J0KWT0"/>
<accession>A0A2J0KWT0</accession>
<comment type="caution">
    <text evidence="2">The sequence shown here is derived from an EMBL/GenBank/DDBJ whole genome shotgun (WGS) entry which is preliminary data.</text>
</comment>
<dbReference type="EMBL" id="PEWV01000075">
    <property type="protein sequence ID" value="PIU40880.1"/>
    <property type="molecule type" value="Genomic_DNA"/>
</dbReference>
<dbReference type="Pfam" id="PF03091">
    <property type="entry name" value="CutA1"/>
    <property type="match status" value="1"/>
</dbReference>
<proteinExistence type="inferred from homology"/>
<dbReference type="PANTHER" id="PTHR23419">
    <property type="entry name" value="DIVALENT CATION TOLERANCE CUTA-RELATED"/>
    <property type="match status" value="1"/>
</dbReference>
<dbReference type="PANTHER" id="PTHR23419:SF8">
    <property type="entry name" value="FI09726P"/>
    <property type="match status" value="1"/>
</dbReference>
<protein>
    <submittedName>
        <fullName evidence="2">Divalent-cation tolerance protein CutA</fullName>
    </submittedName>
</protein>
<sequence length="103" mass="12351">MKIEFIYITNPTKKVAKEIARRLLKRKLIACANIFPINSVYWWEGKIADEDEFVLIAKTTLTNFKKVKKEVERVHPYKVPCILKFYTEPNKIFFEWLKNEVKN</sequence>
<comment type="similarity">
    <text evidence="1">Belongs to the CutA family.</text>
</comment>
<dbReference type="GO" id="GO:0005507">
    <property type="term" value="F:copper ion binding"/>
    <property type="evidence" value="ECO:0007669"/>
    <property type="project" value="TreeGrafter"/>
</dbReference>
<dbReference type="Gene3D" id="3.30.70.120">
    <property type="match status" value="1"/>
</dbReference>
<dbReference type="InterPro" id="IPR011322">
    <property type="entry name" value="N-reg_PII-like_a/b"/>
</dbReference>
<evidence type="ECO:0000313" key="3">
    <source>
        <dbReference type="Proteomes" id="UP000230052"/>
    </source>
</evidence>
<reference evidence="2 3" key="1">
    <citation type="submission" date="2017-09" db="EMBL/GenBank/DDBJ databases">
        <title>Depth-based differentiation of microbial function through sediment-hosted aquifers and enrichment of novel symbionts in the deep terrestrial subsurface.</title>
        <authorList>
            <person name="Probst A.J."/>
            <person name="Ladd B."/>
            <person name="Jarett J.K."/>
            <person name="Geller-Mcgrath D.E."/>
            <person name="Sieber C.M."/>
            <person name="Emerson J.B."/>
            <person name="Anantharaman K."/>
            <person name="Thomas B.C."/>
            <person name="Malmstrom R."/>
            <person name="Stieglmeier M."/>
            <person name="Klingl A."/>
            <person name="Woyke T."/>
            <person name="Ryan C.M."/>
            <person name="Banfield J.F."/>
        </authorList>
    </citation>
    <scope>NUCLEOTIDE SEQUENCE [LARGE SCALE GENOMIC DNA]</scope>
    <source>
        <strain evidence="2">CG07_land_8_20_14_0_80_42_15</strain>
    </source>
</reference>
<dbReference type="GO" id="GO:0010038">
    <property type="term" value="P:response to metal ion"/>
    <property type="evidence" value="ECO:0007669"/>
    <property type="project" value="InterPro"/>
</dbReference>
<name>A0A2J0KWT0_9BACT</name>
<dbReference type="InterPro" id="IPR004323">
    <property type="entry name" value="Ion_tolerance_CutA"/>
</dbReference>
<evidence type="ECO:0000256" key="1">
    <source>
        <dbReference type="ARBA" id="ARBA00010169"/>
    </source>
</evidence>
<evidence type="ECO:0000313" key="2">
    <source>
        <dbReference type="EMBL" id="PIU40880.1"/>
    </source>
</evidence>
<dbReference type="SUPFAM" id="SSF54913">
    <property type="entry name" value="GlnB-like"/>
    <property type="match status" value="1"/>
</dbReference>
<organism evidence="2 3">
    <name type="scientific">Candidatus Aquitaenariimonas noxiae</name>
    <dbReference type="NCBI Taxonomy" id="1974741"/>
    <lineage>
        <taxon>Bacteria</taxon>
        <taxon>Pseudomonadati</taxon>
        <taxon>Candidatus Omnitrophota</taxon>
        <taxon>Candidatus Aquitaenariimonas</taxon>
    </lineage>
</organism>
<dbReference type="InterPro" id="IPR015867">
    <property type="entry name" value="N-reg_PII/ATP_PRibTrfase_C"/>
</dbReference>
<dbReference type="Proteomes" id="UP000230052">
    <property type="component" value="Unassembled WGS sequence"/>
</dbReference>